<protein>
    <recommendedName>
        <fullName evidence="3">Secreted protein</fullName>
    </recommendedName>
</protein>
<gene>
    <name evidence="2" type="ORF">EGYM00163_LOCUS22325</name>
</gene>
<dbReference type="EMBL" id="HBJA01063161">
    <property type="protein sequence ID" value="CAE0811177.1"/>
    <property type="molecule type" value="Transcribed_RNA"/>
</dbReference>
<evidence type="ECO:0000256" key="1">
    <source>
        <dbReference type="SAM" id="SignalP"/>
    </source>
</evidence>
<dbReference type="AlphaFoldDB" id="A0A7S4FRJ0"/>
<sequence>MNMPHLACSARAIRGCSAWSAQVMCLWPCGLSFLASETKKVLLYGAVGFEPSMQFVPPKPRVAPWTSPSAAHVQPGLVPILPRNLFHFTVGHFSDSHGACSAV</sequence>
<proteinExistence type="predicted"/>
<accession>A0A7S4FRJ0</accession>
<feature type="chain" id="PRO_5031135394" description="Secreted protein" evidence="1">
    <location>
        <begin position="19"/>
        <end position="103"/>
    </location>
</feature>
<evidence type="ECO:0000313" key="2">
    <source>
        <dbReference type="EMBL" id="CAE0811177.1"/>
    </source>
</evidence>
<feature type="signal peptide" evidence="1">
    <location>
        <begin position="1"/>
        <end position="18"/>
    </location>
</feature>
<evidence type="ECO:0008006" key="3">
    <source>
        <dbReference type="Google" id="ProtNLM"/>
    </source>
</evidence>
<reference evidence="2" key="1">
    <citation type="submission" date="2021-01" db="EMBL/GenBank/DDBJ databases">
        <authorList>
            <person name="Corre E."/>
            <person name="Pelletier E."/>
            <person name="Niang G."/>
            <person name="Scheremetjew M."/>
            <person name="Finn R."/>
            <person name="Kale V."/>
            <person name="Holt S."/>
            <person name="Cochrane G."/>
            <person name="Meng A."/>
            <person name="Brown T."/>
            <person name="Cohen L."/>
        </authorList>
    </citation>
    <scope>NUCLEOTIDE SEQUENCE</scope>
    <source>
        <strain evidence="2">CCMP1594</strain>
    </source>
</reference>
<name>A0A7S4FRJ0_9EUGL</name>
<organism evidence="2">
    <name type="scientific">Eutreptiella gymnastica</name>
    <dbReference type="NCBI Taxonomy" id="73025"/>
    <lineage>
        <taxon>Eukaryota</taxon>
        <taxon>Discoba</taxon>
        <taxon>Euglenozoa</taxon>
        <taxon>Euglenida</taxon>
        <taxon>Spirocuta</taxon>
        <taxon>Euglenophyceae</taxon>
        <taxon>Eutreptiales</taxon>
        <taxon>Eutreptiaceae</taxon>
        <taxon>Eutreptiella</taxon>
    </lineage>
</organism>
<keyword evidence="1" id="KW-0732">Signal</keyword>